<dbReference type="Proteomes" id="UP000267187">
    <property type="component" value="Unassembled WGS sequence"/>
</dbReference>
<sequence>MSPSVHLNDSRALIYDWFKSWVDIVPTRKFSALNIHPLVNEALNSNSLSNCFERFINAGERLSIGMWEKAHHCFESSLLPFEHFATTPLSTQIKAWIVANYDGPESDHSTTSLSQLLAIMTDLSLHNPLHEQHHLLHNYLLPLSQHSRLALPLCAGPYRQLSELLYRWCLIEDQWLTQHAH</sequence>
<evidence type="ECO:0000313" key="1">
    <source>
        <dbReference type="EMBL" id="RMA82753.1"/>
    </source>
</evidence>
<keyword evidence="2" id="KW-1185">Reference proteome</keyword>
<protein>
    <submittedName>
        <fullName evidence="1">Uncharacterized protein</fullName>
    </submittedName>
</protein>
<organism evidence="1 2">
    <name type="scientific">Umboniibacter marinipuniceus</name>
    <dbReference type="NCBI Taxonomy" id="569599"/>
    <lineage>
        <taxon>Bacteria</taxon>
        <taxon>Pseudomonadati</taxon>
        <taxon>Pseudomonadota</taxon>
        <taxon>Gammaproteobacteria</taxon>
        <taxon>Cellvibrionales</taxon>
        <taxon>Cellvibrionaceae</taxon>
        <taxon>Umboniibacter</taxon>
    </lineage>
</organism>
<name>A0A3M0AC52_9GAMM</name>
<evidence type="ECO:0000313" key="2">
    <source>
        <dbReference type="Proteomes" id="UP000267187"/>
    </source>
</evidence>
<dbReference type="AlphaFoldDB" id="A0A3M0AC52"/>
<gene>
    <name evidence="1" type="ORF">DFR27_0714</name>
</gene>
<dbReference type="RefSeq" id="WP_121876059.1">
    <property type="nucleotide sequence ID" value="NZ_REFJ01000001.1"/>
</dbReference>
<proteinExistence type="predicted"/>
<accession>A0A3M0AC52</accession>
<comment type="caution">
    <text evidence="1">The sequence shown here is derived from an EMBL/GenBank/DDBJ whole genome shotgun (WGS) entry which is preliminary data.</text>
</comment>
<reference evidence="1 2" key="1">
    <citation type="submission" date="2018-10" db="EMBL/GenBank/DDBJ databases">
        <title>Genomic Encyclopedia of Type Strains, Phase IV (KMG-IV): sequencing the most valuable type-strain genomes for metagenomic binning, comparative biology and taxonomic classification.</title>
        <authorList>
            <person name="Goeker M."/>
        </authorList>
    </citation>
    <scope>NUCLEOTIDE SEQUENCE [LARGE SCALE GENOMIC DNA]</scope>
    <source>
        <strain evidence="1 2">DSM 25080</strain>
    </source>
</reference>
<dbReference type="EMBL" id="REFJ01000001">
    <property type="protein sequence ID" value="RMA82753.1"/>
    <property type="molecule type" value="Genomic_DNA"/>
</dbReference>